<feature type="domain" description="Wbp11/ELF5/Saf1 N-terminal" evidence="8">
    <location>
        <begin position="7"/>
        <end position="87"/>
    </location>
</feature>
<evidence type="ECO:0000259" key="8">
    <source>
        <dbReference type="Pfam" id="PF09429"/>
    </source>
</evidence>
<dbReference type="GO" id="GO:0006396">
    <property type="term" value="P:RNA processing"/>
    <property type="evidence" value="ECO:0007669"/>
    <property type="project" value="InterPro"/>
</dbReference>
<name>A0A9Q0MF48_BLOTA</name>
<feature type="domain" description="N-end rule aminoacyl transferase C-terminal" evidence="7">
    <location>
        <begin position="706"/>
        <end position="850"/>
    </location>
</feature>
<feature type="region of interest" description="Disordered" evidence="5">
    <location>
        <begin position="315"/>
        <end position="338"/>
    </location>
</feature>
<sequence>MKSTKSGKYMNPTDQARKEARKRELRKNKKQRLLVRTAVLKGKDPYQILADLERLDKMEFDYNNSSALNEKVLKDKRRKLKETWDRLIRLYIKDDKDKYLELKRLEAEYDTKRNELVKQFEAVKSAQEVSLDDIPLPSLPMESTPKVSINENVTFSILKNNQNKKIPPGCPQGIPPRLVEFEMEDDDDQIEEEENDTKKKKLRFVDDSSKAENENNLKEFLKEIEQISGDKESKSKDDNNKEEISVDKKTASDTNFQPSSSIENVLYKNPSVQPAPPILAHPPPPPSLTTTGCPLPIRQIIPIAPPPPRLHMPPPLPRQSTSSSQIRPLITGNNPAPFISNYKRQTEEKKTSHVTTIEAKPQLRNLSADSTKFMPLALRIKRNDKLTPTAKPVSKPIVGYGMVNHSTSTMSSSTTNNKDPSNFKDDAYEQFMKEMQGMISFYPDMTGLIEYIGNSPGNRFCGYCKSTSDSDQTYGLWAHRLTPEAYQILIDRNWRRSGKYCYRPINDSICCPMFTIRCDALEFKLRKSQKRVIKNFNNFIKFDLRKSSKKINEQNRDEFKNSEPNINEHKSISLDMIPVDKGFMESIDKMSTNPDNFSCQDNQETVCSGKSKEIKLDNEGPSKKPKLNKKKYLRRQRLVQKVMKRENCSEDEAKQILYDRSCQKQCTKSLEEFLSECDVGSDCKHQFKTKFIMLSSDSNESAFQQSYNVFRQYQMKIHNENESKVSFKGYKNFLVDSPIQYTPNGILPQTGSSVARYYGSYHQHYYIDDRLVAVAVLDILPNCVSSVYLYYDPEFDFLNLGVYTALNEIAFVRKLNKYIPNLKYYYMGFYIHTCPKMVYKANFSPSDLLCSETFRWFNIESCIAKLSKQNYARFCDDSTIVDEDGKDVDDERIIIYSDGFMTTLARHKRNHQLDKKKLDLINEYASLVGKKCTPYLLYYFD</sequence>
<evidence type="ECO:0000313" key="9">
    <source>
        <dbReference type="EMBL" id="KAJ6224669.1"/>
    </source>
</evidence>
<evidence type="ECO:0000313" key="10">
    <source>
        <dbReference type="Proteomes" id="UP001142055"/>
    </source>
</evidence>
<dbReference type="Pfam" id="PF09429">
    <property type="entry name" value="Wbp11"/>
    <property type="match status" value="1"/>
</dbReference>
<feature type="compositionally biased region" description="Polar residues" evidence="5">
    <location>
        <begin position="319"/>
        <end position="334"/>
    </location>
</feature>
<dbReference type="InterPro" id="IPR019007">
    <property type="entry name" value="Wbp11/ELF5/Saf1_N"/>
</dbReference>
<comment type="caution">
    <text evidence="9">The sequence shown here is derived from an EMBL/GenBank/DDBJ whole genome shotgun (WGS) entry which is preliminary data.</text>
</comment>
<dbReference type="GO" id="GO:0005737">
    <property type="term" value="C:cytoplasm"/>
    <property type="evidence" value="ECO:0007669"/>
    <property type="project" value="TreeGrafter"/>
</dbReference>
<evidence type="ECO:0000259" key="7">
    <source>
        <dbReference type="Pfam" id="PF04377"/>
    </source>
</evidence>
<feature type="region of interest" description="Disordered" evidence="5">
    <location>
        <begin position="228"/>
        <end position="260"/>
    </location>
</feature>
<dbReference type="Pfam" id="PF04377">
    <property type="entry name" value="ATE_C"/>
    <property type="match status" value="1"/>
</dbReference>
<dbReference type="AlphaFoldDB" id="A0A9Q0MF48"/>
<dbReference type="InterPro" id="IPR030700">
    <property type="entry name" value="N-end_Aminoacyl_Trfase"/>
</dbReference>
<dbReference type="EMBL" id="JAPWDV010000001">
    <property type="protein sequence ID" value="KAJ6224669.1"/>
    <property type="molecule type" value="Genomic_DNA"/>
</dbReference>
<evidence type="ECO:0000256" key="1">
    <source>
        <dbReference type="ARBA" id="ARBA00009991"/>
    </source>
</evidence>
<dbReference type="InterPro" id="IPR007472">
    <property type="entry name" value="N-end_Aminoacyl_Trfase_C"/>
</dbReference>
<proteinExistence type="inferred from homology"/>
<keyword evidence="10" id="KW-1185">Reference proteome</keyword>
<organism evidence="9 10">
    <name type="scientific">Blomia tropicalis</name>
    <name type="common">Mite</name>
    <dbReference type="NCBI Taxonomy" id="40697"/>
    <lineage>
        <taxon>Eukaryota</taxon>
        <taxon>Metazoa</taxon>
        <taxon>Ecdysozoa</taxon>
        <taxon>Arthropoda</taxon>
        <taxon>Chelicerata</taxon>
        <taxon>Arachnida</taxon>
        <taxon>Acari</taxon>
        <taxon>Acariformes</taxon>
        <taxon>Sarcoptiformes</taxon>
        <taxon>Astigmata</taxon>
        <taxon>Glycyphagoidea</taxon>
        <taxon>Echimyopodidae</taxon>
        <taxon>Blomia</taxon>
    </lineage>
</organism>
<dbReference type="Proteomes" id="UP001142055">
    <property type="component" value="Chromosome 1"/>
</dbReference>
<dbReference type="PANTHER" id="PTHR21367">
    <property type="entry name" value="ARGININE-TRNA-PROTEIN TRANSFERASE 1"/>
    <property type="match status" value="1"/>
</dbReference>
<comment type="similarity">
    <text evidence="1">Belongs to the R-transferase family.</text>
</comment>
<keyword evidence="3" id="KW-0808">Transferase</keyword>
<accession>A0A9Q0MF48</accession>
<dbReference type="GO" id="GO:0004057">
    <property type="term" value="F:arginyl-tRNA--protein transferase activity"/>
    <property type="evidence" value="ECO:0007669"/>
    <property type="project" value="UniProtKB-EC"/>
</dbReference>
<evidence type="ECO:0000259" key="6">
    <source>
        <dbReference type="Pfam" id="PF04376"/>
    </source>
</evidence>
<dbReference type="Pfam" id="PF04376">
    <property type="entry name" value="ATE_N"/>
    <property type="match status" value="1"/>
</dbReference>
<dbReference type="PANTHER" id="PTHR21367:SF1">
    <property type="entry name" value="ARGINYL-TRNA--PROTEIN TRANSFERASE 1"/>
    <property type="match status" value="1"/>
</dbReference>
<evidence type="ECO:0000256" key="3">
    <source>
        <dbReference type="ARBA" id="ARBA00022679"/>
    </source>
</evidence>
<gene>
    <name evidence="9" type="ORF">RDWZM_003214</name>
</gene>
<dbReference type="SUPFAM" id="SSF55729">
    <property type="entry name" value="Acyl-CoA N-acyltransferases (Nat)"/>
    <property type="match status" value="1"/>
</dbReference>
<feature type="compositionally biased region" description="Pro residues" evidence="5">
    <location>
        <begin position="273"/>
        <end position="287"/>
    </location>
</feature>
<protein>
    <recommendedName>
        <fullName evidence="2">arginyltransferase</fullName>
        <ecNumber evidence="2">2.3.2.8</ecNumber>
    </recommendedName>
</protein>
<reference evidence="9" key="1">
    <citation type="submission" date="2022-12" db="EMBL/GenBank/DDBJ databases">
        <title>Genome assemblies of Blomia tropicalis.</title>
        <authorList>
            <person name="Cui Y."/>
        </authorList>
    </citation>
    <scope>NUCLEOTIDE SEQUENCE</scope>
    <source>
        <tissue evidence="9">Adult mites</tissue>
    </source>
</reference>
<evidence type="ECO:0000256" key="2">
    <source>
        <dbReference type="ARBA" id="ARBA00012025"/>
    </source>
</evidence>
<feature type="domain" description="N-end aminoacyl transferase N-terminal" evidence="6">
    <location>
        <begin position="461"/>
        <end position="531"/>
    </location>
</feature>
<feature type="compositionally biased region" description="Basic and acidic residues" evidence="5">
    <location>
        <begin position="228"/>
        <end position="251"/>
    </location>
</feature>
<evidence type="ECO:0000256" key="5">
    <source>
        <dbReference type="SAM" id="MobiDB-lite"/>
    </source>
</evidence>
<dbReference type="InterPro" id="IPR016181">
    <property type="entry name" value="Acyl_CoA_acyltransferase"/>
</dbReference>
<dbReference type="InterPro" id="IPR007471">
    <property type="entry name" value="N-end_Aminoacyl_Trfase_N"/>
</dbReference>
<keyword evidence="4" id="KW-0012">Acyltransferase</keyword>
<feature type="region of interest" description="Disordered" evidence="5">
    <location>
        <begin position="273"/>
        <end position="294"/>
    </location>
</feature>
<feature type="region of interest" description="Disordered" evidence="5">
    <location>
        <begin position="1"/>
        <end position="29"/>
    </location>
</feature>
<dbReference type="EC" id="2.3.2.8" evidence="2"/>
<evidence type="ECO:0000256" key="4">
    <source>
        <dbReference type="ARBA" id="ARBA00023315"/>
    </source>
</evidence>